<dbReference type="Proteomes" id="UP001329151">
    <property type="component" value="Chromosome"/>
</dbReference>
<dbReference type="KEGG" id="lto:RGQ30_26450"/>
<dbReference type="GO" id="GO:0016787">
    <property type="term" value="F:hydrolase activity"/>
    <property type="evidence" value="ECO:0007669"/>
    <property type="project" value="UniProtKB-KW"/>
</dbReference>
<proteinExistence type="predicted"/>
<evidence type="ECO:0000313" key="1">
    <source>
        <dbReference type="EMBL" id="BET27144.1"/>
    </source>
</evidence>
<dbReference type="Gene3D" id="3.40.50.1820">
    <property type="entry name" value="alpha/beta hydrolase"/>
    <property type="match status" value="1"/>
</dbReference>
<protein>
    <submittedName>
        <fullName evidence="1">Alpha/beta hydrolase</fullName>
    </submittedName>
</protein>
<accession>A0AA86J4K5</accession>
<dbReference type="InterPro" id="IPR029058">
    <property type="entry name" value="AB_hydrolase_fold"/>
</dbReference>
<reference evidence="1 2" key="1">
    <citation type="submission" date="2023-10" db="EMBL/GenBank/DDBJ databases">
        <title>Complete Genome Sequence of Limnobacter thiooxidans CS-K2T, Isolated from freshwater lake sediments in Bavaria, Germany.</title>
        <authorList>
            <person name="Naruki M."/>
            <person name="Watanabe A."/>
            <person name="Warashina T."/>
            <person name="Morita T."/>
            <person name="Arakawa K."/>
        </authorList>
    </citation>
    <scope>NUCLEOTIDE SEQUENCE [LARGE SCALE GENOMIC DNA]</scope>
    <source>
        <strain evidence="1 2">CS-K2</strain>
    </source>
</reference>
<evidence type="ECO:0000313" key="2">
    <source>
        <dbReference type="Proteomes" id="UP001329151"/>
    </source>
</evidence>
<keyword evidence="2" id="KW-1185">Reference proteome</keyword>
<dbReference type="SUPFAM" id="SSF53474">
    <property type="entry name" value="alpha/beta-Hydrolases"/>
    <property type="match status" value="1"/>
</dbReference>
<name>A0AA86J4K5_9BURK</name>
<dbReference type="EMBL" id="AP028947">
    <property type="protein sequence ID" value="BET27144.1"/>
    <property type="molecule type" value="Genomic_DNA"/>
</dbReference>
<organism evidence="1 2">
    <name type="scientific">Limnobacter thiooxidans</name>
    <dbReference type="NCBI Taxonomy" id="131080"/>
    <lineage>
        <taxon>Bacteria</taxon>
        <taxon>Pseudomonadati</taxon>
        <taxon>Pseudomonadota</taxon>
        <taxon>Betaproteobacteria</taxon>
        <taxon>Burkholderiales</taxon>
        <taxon>Burkholderiaceae</taxon>
        <taxon>Limnobacter</taxon>
    </lineage>
</organism>
<dbReference type="AlphaFoldDB" id="A0AA86J4K5"/>
<gene>
    <name evidence="1" type="ORF">RGQ30_26450</name>
</gene>
<keyword evidence="1" id="KW-0378">Hydrolase</keyword>
<sequence>MPTAVETQGMTQANIQRVLLLAHGWGYNHRFFDPLVKALPNAMRETTLLACLEAGYFDDQAPSGLMVYTEGEWIHHPLETLHSLVLAHANLPWLGLGHSLGFSKLLDFSVRWRNLFSVHGFNRFAANALQSEGTAPRVLDRMCRKAEQNLPEVLNEFHERCGFKTPFTTLNKEALMVDLHSMQTLDCATALQAALSNGAELFAWAGLQDKIVPLPLAQACFNEPLNNQGNQLITLAAEHAELARTPALYTGTLLPLLNTP</sequence>